<dbReference type="KEGG" id="muc:MuYL_1417"/>
<keyword evidence="1" id="KW-0732">Signal</keyword>
<dbReference type="EMBL" id="CP022743">
    <property type="protein sequence ID" value="ASU33315.1"/>
    <property type="molecule type" value="Genomic_DNA"/>
</dbReference>
<evidence type="ECO:0000256" key="1">
    <source>
        <dbReference type="SAM" id="SignalP"/>
    </source>
</evidence>
<reference evidence="2 3" key="1">
    <citation type="submission" date="2017-08" db="EMBL/GenBank/DDBJ databases">
        <title>Complete genome sequence of Mucilaginibacter sp. strain BJC16-A31.</title>
        <authorList>
            <consortium name="Henan University of Science and Technology"/>
            <person name="You X."/>
        </authorList>
    </citation>
    <scope>NUCLEOTIDE SEQUENCE [LARGE SCALE GENOMIC DNA]</scope>
    <source>
        <strain evidence="2 3">BJC16-A31</strain>
    </source>
</reference>
<gene>
    <name evidence="2" type="ORF">MuYL_1417</name>
</gene>
<dbReference type="Proteomes" id="UP000215002">
    <property type="component" value="Chromosome"/>
</dbReference>
<dbReference type="PROSITE" id="PS51257">
    <property type="entry name" value="PROKAR_LIPOPROTEIN"/>
    <property type="match status" value="1"/>
</dbReference>
<evidence type="ECO:0000313" key="2">
    <source>
        <dbReference type="EMBL" id="ASU33315.1"/>
    </source>
</evidence>
<evidence type="ECO:0000313" key="3">
    <source>
        <dbReference type="Proteomes" id="UP000215002"/>
    </source>
</evidence>
<dbReference type="AlphaFoldDB" id="A0A223NTU5"/>
<keyword evidence="3" id="KW-1185">Reference proteome</keyword>
<feature type="signal peptide" evidence="1">
    <location>
        <begin position="1"/>
        <end position="20"/>
    </location>
</feature>
<organism evidence="2 3">
    <name type="scientific">Mucilaginibacter xinganensis</name>
    <dbReference type="NCBI Taxonomy" id="1234841"/>
    <lineage>
        <taxon>Bacteria</taxon>
        <taxon>Pseudomonadati</taxon>
        <taxon>Bacteroidota</taxon>
        <taxon>Sphingobacteriia</taxon>
        <taxon>Sphingobacteriales</taxon>
        <taxon>Sphingobacteriaceae</taxon>
        <taxon>Mucilaginibacter</taxon>
    </lineage>
</organism>
<protein>
    <submittedName>
        <fullName evidence="2">Uncharacterized protein</fullName>
    </submittedName>
</protein>
<proteinExistence type="predicted"/>
<accession>A0A223NTU5</accession>
<sequence>MYWCKLKQFTIIAICAVIMACGLGCKPEIKETGAALKYFDIKGYFNADTVRLNKLNKPVIKTVTHNGVTETQKVKIDNWGRELDLFAAADINRPAWKNSYTVATGDSLILYKAKEDDLKVREIIIKSESGKVKWIVIYTRTKNILYQTTEKLSYYPDSLYLIEKDQRVRLMGRNRYMIKGVIER</sequence>
<feature type="chain" id="PRO_5012103936" evidence="1">
    <location>
        <begin position="21"/>
        <end position="184"/>
    </location>
</feature>
<name>A0A223NTU5_9SPHI</name>